<sequence>MRRAATLSVALVAGLVLAGCGSGPSQVTSAAIVGDRSVPLDDVQQEIRWLLDNVPQAEQAKQQRKLDLQAREVVRSRVAHELTAIAAEREGLRADPAQVTELVETSGGAEAIARSVGVEPGRVREIATDQILLQQLAQRYLDRLTVSLIGTTIVTESAGSTAKEQAMELGRRIAEQPGQVRRIVRQSGHEVLDADLPLADVIQTQPEVAASAIFGAAEGTVLVIQPSRQQTGWLVALVEDRRVAARGDRSAATRTSPEYLYFTGLRLLQPIAEEVGVRINPRYGVWDETALAPAANEDEVSGYQLRSRTVQP</sequence>
<accession>A0ABW5W606</accession>
<dbReference type="Proteomes" id="UP001597478">
    <property type="component" value="Unassembled WGS sequence"/>
</dbReference>
<evidence type="ECO:0008006" key="4">
    <source>
        <dbReference type="Google" id="ProtNLM"/>
    </source>
</evidence>
<keyword evidence="3" id="KW-1185">Reference proteome</keyword>
<comment type="caution">
    <text evidence="2">The sequence shown here is derived from an EMBL/GenBank/DDBJ whole genome shotgun (WGS) entry which is preliminary data.</text>
</comment>
<gene>
    <name evidence="2" type="ORF">ACFS2C_05940</name>
</gene>
<feature type="signal peptide" evidence="1">
    <location>
        <begin position="1"/>
        <end position="18"/>
    </location>
</feature>
<dbReference type="EMBL" id="JBHUOF010000006">
    <property type="protein sequence ID" value="MFD2798930.1"/>
    <property type="molecule type" value="Genomic_DNA"/>
</dbReference>
<evidence type="ECO:0000313" key="3">
    <source>
        <dbReference type="Proteomes" id="UP001597478"/>
    </source>
</evidence>
<dbReference type="InterPro" id="IPR027304">
    <property type="entry name" value="Trigger_fact/SurA_dom_sf"/>
</dbReference>
<proteinExistence type="predicted"/>
<reference evidence="3" key="1">
    <citation type="journal article" date="2019" name="Int. J. Syst. Evol. Microbiol.">
        <title>The Global Catalogue of Microorganisms (GCM) 10K type strain sequencing project: providing services to taxonomists for standard genome sequencing and annotation.</title>
        <authorList>
            <consortium name="The Broad Institute Genomics Platform"/>
            <consortium name="The Broad Institute Genome Sequencing Center for Infectious Disease"/>
            <person name="Wu L."/>
            <person name="Ma J."/>
        </authorList>
    </citation>
    <scope>NUCLEOTIDE SEQUENCE [LARGE SCALE GENOMIC DNA]</scope>
    <source>
        <strain evidence="3">IBRC-M 10906</strain>
    </source>
</reference>
<dbReference type="RefSeq" id="WP_377389748.1">
    <property type="nucleotide sequence ID" value="NZ_JBHSAN010000018.1"/>
</dbReference>
<feature type="chain" id="PRO_5046126676" description="SurA-like protein" evidence="1">
    <location>
        <begin position="19"/>
        <end position="312"/>
    </location>
</feature>
<protein>
    <recommendedName>
        <fullName evidence="4">SurA-like protein</fullName>
    </recommendedName>
</protein>
<evidence type="ECO:0000313" key="2">
    <source>
        <dbReference type="EMBL" id="MFD2798930.1"/>
    </source>
</evidence>
<dbReference type="PROSITE" id="PS51257">
    <property type="entry name" value="PROKAR_LIPOPROTEIN"/>
    <property type="match status" value="1"/>
</dbReference>
<keyword evidence="1" id="KW-0732">Signal</keyword>
<evidence type="ECO:0000256" key="1">
    <source>
        <dbReference type="SAM" id="SignalP"/>
    </source>
</evidence>
<organism evidence="2 3">
    <name type="scientific">Prauserella oleivorans</name>
    <dbReference type="NCBI Taxonomy" id="1478153"/>
    <lineage>
        <taxon>Bacteria</taxon>
        <taxon>Bacillati</taxon>
        <taxon>Actinomycetota</taxon>
        <taxon>Actinomycetes</taxon>
        <taxon>Pseudonocardiales</taxon>
        <taxon>Pseudonocardiaceae</taxon>
        <taxon>Prauserella</taxon>
    </lineage>
</organism>
<name>A0ABW5W606_9PSEU</name>
<dbReference type="SUPFAM" id="SSF109998">
    <property type="entry name" value="Triger factor/SurA peptide-binding domain-like"/>
    <property type="match status" value="1"/>
</dbReference>